<keyword evidence="1 4" id="KW-0489">Methyltransferase</keyword>
<comment type="caution">
    <text evidence="4">The sequence shown here is derived from an EMBL/GenBank/DDBJ whole genome shotgun (WGS) entry which is preliminary data.</text>
</comment>
<keyword evidence="2" id="KW-0808">Transferase</keyword>
<sequence length="274" mass="31687">MARSPLIWFGGKGKVANHIISKMPFHTCYVELFGGAAHVIAQKAPITNEVYNDIDGEVVNFLLMARNKPKLLREACESLPYSRMLYEKWKKEEAPYDDFERAVRFFYLNRSGIAKGNSDSAFSTDTGWRHSKEHNTARTYQSACNIIESFAERMKTVMIENRDFRDVVRVFDSPTTLFYVDPPYIGREKYYALTDGDRKHPEQLHRDLADIMNTIQGKAIISYYDDPLLDELYSSWRRETFKSARQVVNGSNNIAEELLLMNFDDGQMNIFDIG</sequence>
<dbReference type="Gene3D" id="3.40.50.150">
    <property type="entry name" value="Vaccinia Virus protein VP39"/>
    <property type="match status" value="2"/>
</dbReference>
<protein>
    <submittedName>
        <fullName evidence="4">DNA adenine methylase</fullName>
    </submittedName>
</protein>
<dbReference type="InterPro" id="IPR029063">
    <property type="entry name" value="SAM-dependent_MTases_sf"/>
</dbReference>
<dbReference type="GO" id="GO:0008168">
    <property type="term" value="F:methyltransferase activity"/>
    <property type="evidence" value="ECO:0007669"/>
    <property type="project" value="UniProtKB-KW"/>
</dbReference>
<dbReference type="InterPro" id="IPR012327">
    <property type="entry name" value="MeTrfase_D12"/>
</dbReference>
<accession>A0ABT4HYB5</accession>
<keyword evidence="3" id="KW-0949">S-adenosyl-L-methionine</keyword>
<evidence type="ECO:0000256" key="2">
    <source>
        <dbReference type="ARBA" id="ARBA00022679"/>
    </source>
</evidence>
<evidence type="ECO:0000256" key="3">
    <source>
        <dbReference type="ARBA" id="ARBA00022691"/>
    </source>
</evidence>
<dbReference type="PIRSF" id="PIRSF000398">
    <property type="entry name" value="M_m6A_EcoRV"/>
    <property type="match status" value="1"/>
</dbReference>
<dbReference type="InterPro" id="IPR012263">
    <property type="entry name" value="M_m6A_EcoRV"/>
</dbReference>
<dbReference type="PANTHER" id="PTHR30481">
    <property type="entry name" value="DNA ADENINE METHYLASE"/>
    <property type="match status" value="1"/>
</dbReference>
<evidence type="ECO:0000313" key="5">
    <source>
        <dbReference type="Proteomes" id="UP001067708"/>
    </source>
</evidence>
<dbReference type="PANTHER" id="PTHR30481:SF4">
    <property type="entry name" value="SITE-SPECIFIC DNA-METHYLTRANSFERASE (ADENINE-SPECIFIC)"/>
    <property type="match status" value="1"/>
</dbReference>
<dbReference type="RefSeq" id="WP_258417637.1">
    <property type="nucleotide sequence ID" value="NZ_JAPTNG010000009.1"/>
</dbReference>
<name>A0ABT4HYB5_9BACL</name>
<gene>
    <name evidence="4" type="ORF">O0535_13695</name>
</gene>
<proteinExistence type="predicted"/>
<evidence type="ECO:0000313" key="4">
    <source>
        <dbReference type="EMBL" id="MCZ0831793.1"/>
    </source>
</evidence>
<dbReference type="GO" id="GO:0032259">
    <property type="term" value="P:methylation"/>
    <property type="evidence" value="ECO:0007669"/>
    <property type="project" value="UniProtKB-KW"/>
</dbReference>
<dbReference type="Proteomes" id="UP001067708">
    <property type="component" value="Unassembled WGS sequence"/>
</dbReference>
<dbReference type="EMBL" id="JAPTNG010000009">
    <property type="protein sequence ID" value="MCZ0831793.1"/>
    <property type="molecule type" value="Genomic_DNA"/>
</dbReference>
<evidence type="ECO:0000256" key="1">
    <source>
        <dbReference type="ARBA" id="ARBA00022603"/>
    </source>
</evidence>
<organism evidence="4 5">
    <name type="scientific">Brevibacillus halotolerans</name>
    <dbReference type="NCBI Taxonomy" id="1507437"/>
    <lineage>
        <taxon>Bacteria</taxon>
        <taxon>Bacillati</taxon>
        <taxon>Bacillota</taxon>
        <taxon>Bacilli</taxon>
        <taxon>Bacillales</taxon>
        <taxon>Paenibacillaceae</taxon>
        <taxon>Brevibacillus</taxon>
    </lineage>
</organism>
<dbReference type="Pfam" id="PF02086">
    <property type="entry name" value="MethyltransfD12"/>
    <property type="match status" value="1"/>
</dbReference>
<keyword evidence="5" id="KW-1185">Reference proteome</keyword>
<dbReference type="PRINTS" id="PR00505">
    <property type="entry name" value="D12N6MTFRASE"/>
</dbReference>
<dbReference type="SUPFAM" id="SSF53335">
    <property type="entry name" value="S-adenosyl-L-methionine-dependent methyltransferases"/>
    <property type="match status" value="1"/>
</dbReference>
<reference evidence="4" key="1">
    <citation type="submission" date="2022-09" db="EMBL/GenBank/DDBJ databases">
        <title>Genome analysis and characterization of larvicidal activity of Brevibacillus strains.</title>
        <authorList>
            <person name="Patrusheva E.V."/>
            <person name="Izotova A.O."/>
            <person name="Toshchakov S.V."/>
            <person name="Sineoky S.P."/>
        </authorList>
    </citation>
    <scope>NUCLEOTIDE SEQUENCE</scope>
    <source>
        <strain evidence="4">VKPM_B-13244</strain>
    </source>
</reference>